<proteinExistence type="predicted"/>
<keyword evidence="1" id="KW-0732">Signal</keyword>
<accession>A0A518ILC2</accession>
<name>A0A518ILC2_9PLAN</name>
<dbReference type="Pfam" id="PF13365">
    <property type="entry name" value="Trypsin_2"/>
    <property type="match status" value="1"/>
</dbReference>
<dbReference type="RefSeq" id="WP_145313681.1">
    <property type="nucleotide sequence ID" value="NZ_CP037452.1"/>
</dbReference>
<dbReference type="KEGG" id="gfm:Enr17x_59700"/>
<dbReference type="Proteomes" id="UP000318313">
    <property type="component" value="Chromosome"/>
</dbReference>
<evidence type="ECO:0000313" key="3">
    <source>
        <dbReference type="Proteomes" id="UP000318313"/>
    </source>
</evidence>
<dbReference type="OrthoDB" id="251411at2"/>
<evidence type="ECO:0000313" key="2">
    <source>
        <dbReference type="EMBL" id="QDV53887.1"/>
    </source>
</evidence>
<gene>
    <name evidence="2" type="ORF">Enr17x_59700</name>
</gene>
<evidence type="ECO:0008006" key="4">
    <source>
        <dbReference type="Google" id="ProtNLM"/>
    </source>
</evidence>
<dbReference type="EMBL" id="CP037452">
    <property type="protein sequence ID" value="QDV53887.1"/>
    <property type="molecule type" value="Genomic_DNA"/>
</dbReference>
<dbReference type="InterPro" id="IPR009003">
    <property type="entry name" value="Peptidase_S1_PA"/>
</dbReference>
<feature type="signal peptide" evidence="1">
    <location>
        <begin position="1"/>
        <end position="18"/>
    </location>
</feature>
<evidence type="ECO:0000256" key="1">
    <source>
        <dbReference type="SAM" id="SignalP"/>
    </source>
</evidence>
<reference evidence="2 3" key="1">
    <citation type="submission" date="2019-03" db="EMBL/GenBank/DDBJ databases">
        <title>Deep-cultivation of Planctomycetes and their phenomic and genomic characterization uncovers novel biology.</title>
        <authorList>
            <person name="Wiegand S."/>
            <person name="Jogler M."/>
            <person name="Boedeker C."/>
            <person name="Pinto D."/>
            <person name="Vollmers J."/>
            <person name="Rivas-Marin E."/>
            <person name="Kohn T."/>
            <person name="Peeters S.H."/>
            <person name="Heuer A."/>
            <person name="Rast P."/>
            <person name="Oberbeckmann S."/>
            <person name="Bunk B."/>
            <person name="Jeske O."/>
            <person name="Meyerdierks A."/>
            <person name="Storesund J.E."/>
            <person name="Kallscheuer N."/>
            <person name="Luecker S."/>
            <person name="Lage O.M."/>
            <person name="Pohl T."/>
            <person name="Merkel B.J."/>
            <person name="Hornburger P."/>
            <person name="Mueller R.-W."/>
            <person name="Bruemmer F."/>
            <person name="Labrenz M."/>
            <person name="Spormann A.M."/>
            <person name="Op den Camp H."/>
            <person name="Overmann J."/>
            <person name="Amann R."/>
            <person name="Jetten M.S.M."/>
            <person name="Mascher T."/>
            <person name="Medema M.H."/>
            <person name="Devos D.P."/>
            <person name="Kaster A.-K."/>
            <person name="Ovreas L."/>
            <person name="Rohde M."/>
            <person name="Galperin M.Y."/>
            <person name="Jogler C."/>
        </authorList>
    </citation>
    <scope>NUCLEOTIDE SEQUENCE [LARGE SCALE GENOMIC DNA]</scope>
    <source>
        <strain evidence="2 3">Enr17</strain>
    </source>
</reference>
<protein>
    <recommendedName>
        <fullName evidence="4">Trypsin</fullName>
    </recommendedName>
</protein>
<organism evidence="2 3">
    <name type="scientific">Gimesia fumaroli</name>
    <dbReference type="NCBI Taxonomy" id="2527976"/>
    <lineage>
        <taxon>Bacteria</taxon>
        <taxon>Pseudomonadati</taxon>
        <taxon>Planctomycetota</taxon>
        <taxon>Planctomycetia</taxon>
        <taxon>Planctomycetales</taxon>
        <taxon>Planctomycetaceae</taxon>
        <taxon>Gimesia</taxon>
    </lineage>
</organism>
<keyword evidence="3" id="KW-1185">Reference proteome</keyword>
<dbReference type="Gene3D" id="2.40.10.10">
    <property type="entry name" value="Trypsin-like serine proteases"/>
    <property type="match status" value="2"/>
</dbReference>
<feature type="chain" id="PRO_5022028783" description="Trypsin" evidence="1">
    <location>
        <begin position="19"/>
        <end position="286"/>
    </location>
</feature>
<dbReference type="InterPro" id="IPR043504">
    <property type="entry name" value="Peptidase_S1_PA_chymotrypsin"/>
</dbReference>
<dbReference type="AlphaFoldDB" id="A0A518ILC2"/>
<sequence length="286" mass="31076" precursor="true">MRTITILFVLLTASIVQAQALAVRVTETECTPTGCRQLTGTGACAYIGNVEDRSVYITAAHNVNKAKTVHVGYGGKWWGARVIHKEYRNSIDYAIIETANINAPKCFSLAESQPAHGVSAVAYGYSNGIYNLRALRAKIRVTRGGRYFSKVVAKGDSGGPILVNGQVVGIIKGHDTQQTIYTDCTLIRRRVVSIYGRMPCCDCIPPVLGPEPPPTLPVVPAPDNSDQIAVLEVEIGKLKAEIDKLNRTQIPVWIMNADGKAIAKETYPLGDPIKLRFKAVKQSEAK</sequence>
<dbReference type="SUPFAM" id="SSF50494">
    <property type="entry name" value="Trypsin-like serine proteases"/>
    <property type="match status" value="1"/>
</dbReference>